<evidence type="ECO:0000313" key="14">
    <source>
        <dbReference type="Proteomes" id="UP000001568"/>
    </source>
</evidence>
<dbReference type="Gramene" id="ABO98002">
    <property type="protein sequence ID" value="ABO98002"/>
    <property type="gene ID" value="OSTLU_34710"/>
</dbReference>
<evidence type="ECO:0000259" key="11">
    <source>
        <dbReference type="PROSITE" id="PS51194"/>
    </source>
</evidence>
<evidence type="ECO:0000256" key="7">
    <source>
        <dbReference type="PROSITE-ProRule" id="PRU00552"/>
    </source>
</evidence>
<evidence type="ECO:0000259" key="10">
    <source>
        <dbReference type="PROSITE" id="PS51192"/>
    </source>
</evidence>
<feature type="region of interest" description="Disordered" evidence="9">
    <location>
        <begin position="517"/>
        <end position="541"/>
    </location>
</feature>
<dbReference type="PROSITE" id="PS51195">
    <property type="entry name" value="Q_MOTIF"/>
    <property type="match status" value="1"/>
</dbReference>
<protein>
    <recommendedName>
        <fullName evidence="1">RNA helicase</fullName>
        <ecNumber evidence="1">3.6.4.13</ecNumber>
    </recommendedName>
</protein>
<dbReference type="CDD" id="cd17953">
    <property type="entry name" value="DEADc_DDX46"/>
    <property type="match status" value="1"/>
</dbReference>
<feature type="domain" description="Helicase ATP-binding" evidence="10">
    <location>
        <begin position="148"/>
        <end position="326"/>
    </location>
</feature>
<dbReference type="InterPro" id="IPR014014">
    <property type="entry name" value="RNA_helicase_DEAD_Q_motif"/>
</dbReference>
<evidence type="ECO:0000256" key="6">
    <source>
        <dbReference type="ARBA" id="ARBA00038511"/>
    </source>
</evidence>
<proteinExistence type="inferred from homology"/>
<feature type="short sequence motif" description="Q motif" evidence="7">
    <location>
        <begin position="117"/>
        <end position="145"/>
    </location>
</feature>
<dbReference type="CDD" id="cd18787">
    <property type="entry name" value="SF2_C_DEAD"/>
    <property type="match status" value="1"/>
</dbReference>
<keyword evidence="5 8" id="KW-0067">ATP-binding</keyword>
<dbReference type="OMA" id="FAQYVHT"/>
<evidence type="ECO:0000256" key="9">
    <source>
        <dbReference type="SAM" id="MobiDB-lite"/>
    </source>
</evidence>
<evidence type="ECO:0000256" key="3">
    <source>
        <dbReference type="ARBA" id="ARBA00022801"/>
    </source>
</evidence>
<dbReference type="Pfam" id="PF00271">
    <property type="entry name" value="Helicase_C"/>
    <property type="match status" value="1"/>
</dbReference>
<name>A4S294_OSTLU</name>
<evidence type="ECO:0000256" key="5">
    <source>
        <dbReference type="ARBA" id="ARBA00022840"/>
    </source>
</evidence>
<keyword evidence="3 8" id="KW-0378">Hydrolase</keyword>
<gene>
    <name evidence="13" type="ORF">OSTLU_34710</name>
</gene>
<feature type="domain" description="DEAD-box RNA helicase Q" evidence="12">
    <location>
        <begin position="117"/>
        <end position="145"/>
    </location>
</feature>
<dbReference type="OrthoDB" id="196131at2759"/>
<sequence>MNEVFDSSGGESSEDEAERDEAKTTDVLSEDAVEAKTEVDDDDDDDEAWAKKQTAKLSKTERLGTVNHDEIDYEPVKKNFYIEAKEIASMTKAEVKQLRVELDGIKCRGKKVPKPIKTWAQAGLNNRVHELIRRSGFEKPMPIQAQALPVIMSGRDCIGVAKTGSGKTLAYILPMLRHINAQEPLASGDGPIGMIMGPTRELVTQIGKDCKRYGKAMGFSAVSVYGGSGIAAQIGDLKRGAEIVACTPGRMIDLLTTGSGKITNLRRVTYMVLDEADRMFDMGFEPQITRILANLRPDRQTVMFSATFPHTMEALARAALDNPIEIQIGGKSVVNSDIEQLVELRPEEDRFLRVLELLGEWYERGKIIIFVASQDKADSTTISDFKSDVCNILVATSVAARGLDVKDLRLVINYDTPNHLEDYVHRVGRTGRAGQKGTAVTFISEDEEKFAPDLVKALKESKQNVPQDVQAMADEFTRKRKEGLVGAAGSGFGGSGFKFNQEEQDLLRKQKRDAARAAGLDVDDGESDSDEEPAAHTPGALVAKGGLTPAQIAQAAAQSVFAKMKQPQKQAAGAQNTKAIALAQSYALAHGASAGAAKAAALAAALNAQHAKTSRGPTQSGSHFETELEINDFPQFARYKVTHKDTLVQIMEHTGAAVTAKGQYAAPGRPLAPGDRKLYLLIEGPTERVVKEGKNYVKNIIETAIAKQALPGAAGQPQGRYRI</sequence>
<organism evidence="13 14">
    <name type="scientific">Ostreococcus lucimarinus (strain CCE9901)</name>
    <dbReference type="NCBI Taxonomy" id="436017"/>
    <lineage>
        <taxon>Eukaryota</taxon>
        <taxon>Viridiplantae</taxon>
        <taxon>Chlorophyta</taxon>
        <taxon>Mamiellophyceae</taxon>
        <taxon>Mamiellales</taxon>
        <taxon>Bathycoccaceae</taxon>
        <taxon>Ostreococcus</taxon>
    </lineage>
</organism>
<dbReference type="InterPro" id="IPR056149">
    <property type="entry name" value="PRP5/DDX46/KHDC4_KH"/>
</dbReference>
<evidence type="ECO:0000256" key="4">
    <source>
        <dbReference type="ARBA" id="ARBA00022806"/>
    </source>
</evidence>
<dbReference type="HOGENOM" id="CLU_003041_0_2_1"/>
<dbReference type="InterPro" id="IPR027417">
    <property type="entry name" value="P-loop_NTPase"/>
</dbReference>
<dbReference type="InterPro" id="IPR000629">
    <property type="entry name" value="RNA-helicase_DEAD-box_CS"/>
</dbReference>
<dbReference type="KEGG" id="olu:OSTLU_34710"/>
<dbReference type="GO" id="GO:0005524">
    <property type="term" value="F:ATP binding"/>
    <property type="evidence" value="ECO:0007669"/>
    <property type="project" value="UniProtKB-KW"/>
</dbReference>
<dbReference type="Gene3D" id="3.40.50.300">
    <property type="entry name" value="P-loop containing nucleotide triphosphate hydrolases"/>
    <property type="match status" value="2"/>
</dbReference>
<evidence type="ECO:0000256" key="2">
    <source>
        <dbReference type="ARBA" id="ARBA00022741"/>
    </source>
</evidence>
<feature type="compositionally biased region" description="Acidic residues" evidence="9">
    <location>
        <begin position="521"/>
        <end position="532"/>
    </location>
</feature>
<dbReference type="SMART" id="SM00487">
    <property type="entry name" value="DEXDc"/>
    <property type="match status" value="1"/>
</dbReference>
<reference evidence="13 14" key="1">
    <citation type="journal article" date="2007" name="Proc. Natl. Acad. Sci. U.S.A.">
        <title>The tiny eukaryote Ostreococcus provides genomic insights into the paradox of plankton speciation.</title>
        <authorList>
            <person name="Palenik B."/>
            <person name="Grimwood J."/>
            <person name="Aerts A."/>
            <person name="Rouze P."/>
            <person name="Salamov A."/>
            <person name="Putnam N."/>
            <person name="Dupont C."/>
            <person name="Jorgensen R."/>
            <person name="Derelle E."/>
            <person name="Rombauts S."/>
            <person name="Zhou K."/>
            <person name="Otillar R."/>
            <person name="Merchant S.S."/>
            <person name="Podell S."/>
            <person name="Gaasterland T."/>
            <person name="Napoli C."/>
            <person name="Gendler K."/>
            <person name="Manuell A."/>
            <person name="Tai V."/>
            <person name="Vallon O."/>
            <person name="Piganeau G."/>
            <person name="Jancek S."/>
            <person name="Heijde M."/>
            <person name="Jabbari K."/>
            <person name="Bowler C."/>
            <person name="Lohr M."/>
            <person name="Robbens S."/>
            <person name="Werner G."/>
            <person name="Dubchak I."/>
            <person name="Pazour G.J."/>
            <person name="Ren Q."/>
            <person name="Paulsen I."/>
            <person name="Delwiche C."/>
            <person name="Schmutz J."/>
            <person name="Rokhsar D."/>
            <person name="Van de Peer Y."/>
            <person name="Moreau H."/>
            <person name="Grigoriev I.V."/>
        </authorList>
    </citation>
    <scope>NUCLEOTIDE SEQUENCE [LARGE SCALE GENOMIC DNA]</scope>
    <source>
        <strain evidence="13 14">CCE9901</strain>
    </source>
</reference>
<feature type="region of interest" description="Disordered" evidence="9">
    <location>
        <begin position="1"/>
        <end position="48"/>
    </location>
</feature>
<dbReference type="GO" id="GO:0016787">
    <property type="term" value="F:hydrolase activity"/>
    <property type="evidence" value="ECO:0007669"/>
    <property type="project" value="UniProtKB-KW"/>
</dbReference>
<dbReference type="InterPro" id="IPR011545">
    <property type="entry name" value="DEAD/DEAH_box_helicase_dom"/>
</dbReference>
<dbReference type="SUPFAM" id="SSF52540">
    <property type="entry name" value="P-loop containing nucleoside triphosphate hydrolases"/>
    <property type="match status" value="2"/>
</dbReference>
<dbReference type="AlphaFoldDB" id="A4S294"/>
<keyword evidence="2 8" id="KW-0547">Nucleotide-binding</keyword>
<feature type="compositionally biased region" description="Low complexity" evidence="9">
    <location>
        <begin position="1"/>
        <end position="11"/>
    </location>
</feature>
<dbReference type="PANTHER" id="PTHR47958">
    <property type="entry name" value="ATP-DEPENDENT RNA HELICASE DBP3"/>
    <property type="match status" value="1"/>
</dbReference>
<evidence type="ECO:0000256" key="1">
    <source>
        <dbReference type="ARBA" id="ARBA00012552"/>
    </source>
</evidence>
<dbReference type="EC" id="3.6.4.13" evidence="1"/>
<dbReference type="eggNOG" id="KOG0334">
    <property type="taxonomic scope" value="Eukaryota"/>
</dbReference>
<evidence type="ECO:0000256" key="8">
    <source>
        <dbReference type="RuleBase" id="RU000492"/>
    </source>
</evidence>
<dbReference type="Proteomes" id="UP000001568">
    <property type="component" value="Chromosome 9"/>
</dbReference>
<keyword evidence="4 8" id="KW-0347">Helicase</keyword>
<feature type="domain" description="Helicase C-terminal" evidence="11">
    <location>
        <begin position="319"/>
        <end position="473"/>
    </location>
</feature>
<keyword evidence="14" id="KW-1185">Reference proteome</keyword>
<dbReference type="PROSITE" id="PS51192">
    <property type="entry name" value="HELICASE_ATP_BIND_1"/>
    <property type="match status" value="1"/>
</dbReference>
<dbReference type="RefSeq" id="XP_001419709.1">
    <property type="nucleotide sequence ID" value="XM_001419672.1"/>
</dbReference>
<dbReference type="GeneID" id="5003581"/>
<dbReference type="EMBL" id="CP000589">
    <property type="protein sequence ID" value="ABO98002.1"/>
    <property type="molecule type" value="Genomic_DNA"/>
</dbReference>
<dbReference type="InterPro" id="IPR014001">
    <property type="entry name" value="Helicase_ATP-bd"/>
</dbReference>
<dbReference type="GO" id="GO:0003724">
    <property type="term" value="F:RNA helicase activity"/>
    <property type="evidence" value="ECO:0007669"/>
    <property type="project" value="UniProtKB-EC"/>
</dbReference>
<comment type="similarity">
    <text evidence="6">Belongs to the DEAD box helicase family. DDX46/PRP5 subfamily.</text>
</comment>
<evidence type="ECO:0000259" key="12">
    <source>
        <dbReference type="PROSITE" id="PS51195"/>
    </source>
</evidence>
<dbReference type="STRING" id="436017.A4S294"/>
<dbReference type="Pfam" id="PF00270">
    <property type="entry name" value="DEAD"/>
    <property type="match status" value="1"/>
</dbReference>
<evidence type="ECO:0000313" key="13">
    <source>
        <dbReference type="EMBL" id="ABO98002.1"/>
    </source>
</evidence>
<dbReference type="GO" id="GO:0003676">
    <property type="term" value="F:nucleic acid binding"/>
    <property type="evidence" value="ECO:0007669"/>
    <property type="project" value="InterPro"/>
</dbReference>
<dbReference type="FunFam" id="3.40.50.300:FF:000079">
    <property type="entry name" value="probable ATP-dependent RNA helicase DDX17"/>
    <property type="match status" value="1"/>
</dbReference>
<dbReference type="PROSITE" id="PS51194">
    <property type="entry name" value="HELICASE_CTER"/>
    <property type="match status" value="1"/>
</dbReference>
<dbReference type="InterPro" id="IPR001650">
    <property type="entry name" value="Helicase_C-like"/>
</dbReference>
<dbReference type="CDD" id="cd22475">
    <property type="entry name" value="KH-I_AtRH42_like"/>
    <property type="match status" value="1"/>
</dbReference>
<dbReference type="PROSITE" id="PS00039">
    <property type="entry name" value="DEAD_ATP_HELICASE"/>
    <property type="match status" value="1"/>
</dbReference>
<dbReference type="Pfam" id="PF23469">
    <property type="entry name" value="KH_12"/>
    <property type="match status" value="1"/>
</dbReference>
<dbReference type="SMART" id="SM00490">
    <property type="entry name" value="HELICc"/>
    <property type="match status" value="1"/>
</dbReference>
<accession>A4S294</accession>